<dbReference type="EMBL" id="JAMZDY010000001">
    <property type="protein sequence ID" value="MCP2370875.1"/>
    <property type="molecule type" value="Genomic_DNA"/>
</dbReference>
<dbReference type="Proteomes" id="UP001139722">
    <property type="component" value="Unassembled WGS sequence"/>
</dbReference>
<gene>
    <name evidence="4" type="ORF">BJ978_001551</name>
</gene>
<sequence>MSRLAAALVIPALALTGVLVPAPALAATAGSTVTPAALLAELKVVTPSTVTYDRDLFAEGIDADGDGCRTRQEVLIAESLVPATVTGTCTVTAGRWLSSYDGAVVTDPTLLEMDHVVALKETWVSGAYAWTSAQRSDYANDLSIDATLRMVTSGTNQAKSDSDPAKWVPTNAAARCEYAIDWIEVKTRWRLSVDAAEKTALQGLLTTYCGSTTMIAPAVRTDLPTPTTTPTATVTPKPTTPAPKPTTPAPAPGGGVTPLAAGVHRLAGADRYATAAAIASRFKPGVPVVYVASGANYPDALSASGVAGVQDSPLLLVTKSAIPSSIWTQVTRLKPKQIIIAGGTGVVSSAVQKKLATVAPVTRISGADRYATSRALATSGPARSGTSFVATGRDFPDALSASAAAAKQGGPVVLVDGKRGSVDAATRDALKAVKTTRVRIAGGTGAVSSGIESSLKSSFTVNRHSGTDRYSTAVAINKAVFPTASTVYLAVGSGYADALAGGALAGATDSPLFLVEKSCVPKVVRDQVLALDPKTIVLLGGTGVISNAVGSLNVCTTPAKPAPKPTPAPTTPSRPADVDCGDFSTWASAQAWFDRYYPYYGDIARLDADGDHRACESLPGAP</sequence>
<name>A0A9X2GXG9_9MICO</name>
<evidence type="ECO:0000259" key="3">
    <source>
        <dbReference type="Pfam" id="PF07510"/>
    </source>
</evidence>
<keyword evidence="5" id="KW-1185">Reference proteome</keyword>
<reference evidence="4" key="1">
    <citation type="submission" date="2022-06" db="EMBL/GenBank/DDBJ databases">
        <title>Sequencing the genomes of 1000 actinobacteria strains.</title>
        <authorList>
            <person name="Klenk H.-P."/>
        </authorList>
    </citation>
    <scope>NUCLEOTIDE SEQUENCE</scope>
    <source>
        <strain evidence="4">DSM 22016</strain>
    </source>
</reference>
<dbReference type="AlphaFoldDB" id="A0A9X2GXG9"/>
<dbReference type="Gene3D" id="3.40.50.12090">
    <property type="match status" value="2"/>
</dbReference>
<dbReference type="PANTHER" id="PTHR30032">
    <property type="entry name" value="N-ACETYLMURAMOYL-L-ALANINE AMIDASE-RELATED"/>
    <property type="match status" value="1"/>
</dbReference>
<feature type="compositionally biased region" description="Pro residues" evidence="1">
    <location>
        <begin position="238"/>
        <end position="251"/>
    </location>
</feature>
<organism evidence="4 5">
    <name type="scientific">Agromyces terreus</name>
    <dbReference type="NCBI Taxonomy" id="424795"/>
    <lineage>
        <taxon>Bacteria</taxon>
        <taxon>Bacillati</taxon>
        <taxon>Actinomycetota</taxon>
        <taxon>Actinomycetes</taxon>
        <taxon>Micrococcales</taxon>
        <taxon>Microbacteriaceae</taxon>
        <taxon>Agromyces</taxon>
    </lineage>
</organism>
<dbReference type="OrthoDB" id="5196645at2"/>
<dbReference type="RefSeq" id="WP_156999261.1">
    <property type="nucleotide sequence ID" value="NZ_BAAANU010000011.1"/>
</dbReference>
<dbReference type="PANTHER" id="PTHR30032:SF8">
    <property type="entry name" value="GERMINATION-SPECIFIC N-ACETYLMURAMOYL-L-ALANINE AMIDASE"/>
    <property type="match status" value="1"/>
</dbReference>
<feature type="compositionally biased region" description="Low complexity" evidence="1">
    <location>
        <begin position="223"/>
        <end position="237"/>
    </location>
</feature>
<dbReference type="InterPro" id="IPR011089">
    <property type="entry name" value="GmrSD_C"/>
</dbReference>
<dbReference type="Pfam" id="PF04122">
    <property type="entry name" value="CW_binding_2"/>
    <property type="match status" value="3"/>
</dbReference>
<proteinExistence type="predicted"/>
<dbReference type="Pfam" id="PF07510">
    <property type="entry name" value="GmrSD_C"/>
    <property type="match status" value="1"/>
</dbReference>
<accession>A0A9X2GXG9</accession>
<dbReference type="InterPro" id="IPR051922">
    <property type="entry name" value="Bact_Sporulation_Assoc"/>
</dbReference>
<evidence type="ECO:0000313" key="5">
    <source>
        <dbReference type="Proteomes" id="UP001139722"/>
    </source>
</evidence>
<feature type="domain" description="GmrSD restriction endonucleases C-terminal" evidence="3">
    <location>
        <begin position="102"/>
        <end position="201"/>
    </location>
</feature>
<comment type="caution">
    <text evidence="4">The sequence shown here is derived from an EMBL/GenBank/DDBJ whole genome shotgun (WGS) entry which is preliminary data.</text>
</comment>
<evidence type="ECO:0000313" key="4">
    <source>
        <dbReference type="EMBL" id="MCP2370875.1"/>
    </source>
</evidence>
<keyword evidence="2" id="KW-0732">Signal</keyword>
<feature type="signal peptide" evidence="2">
    <location>
        <begin position="1"/>
        <end position="26"/>
    </location>
</feature>
<evidence type="ECO:0000256" key="2">
    <source>
        <dbReference type="SAM" id="SignalP"/>
    </source>
</evidence>
<feature type="region of interest" description="Disordered" evidence="1">
    <location>
        <begin position="221"/>
        <end position="255"/>
    </location>
</feature>
<evidence type="ECO:0000256" key="1">
    <source>
        <dbReference type="SAM" id="MobiDB-lite"/>
    </source>
</evidence>
<dbReference type="InterPro" id="IPR007253">
    <property type="entry name" value="Cell_wall-bd_2"/>
</dbReference>
<protein>
    <submittedName>
        <fullName evidence="4">Cell wall-binding protein</fullName>
    </submittedName>
</protein>
<feature type="chain" id="PRO_5040903662" evidence="2">
    <location>
        <begin position="27"/>
        <end position="622"/>
    </location>
</feature>